<proteinExistence type="predicted"/>
<name>A0A7S4NC56_9STRA</name>
<protein>
    <submittedName>
        <fullName evidence="2">Uncharacterized protein</fullName>
    </submittedName>
</protein>
<dbReference type="AlphaFoldDB" id="A0A7S4NC56"/>
<evidence type="ECO:0000256" key="1">
    <source>
        <dbReference type="SAM" id="MobiDB-lite"/>
    </source>
</evidence>
<accession>A0A7S4NC56</accession>
<reference evidence="2" key="1">
    <citation type="submission" date="2021-01" db="EMBL/GenBank/DDBJ databases">
        <authorList>
            <person name="Corre E."/>
            <person name="Pelletier E."/>
            <person name="Niang G."/>
            <person name="Scheremetjew M."/>
            <person name="Finn R."/>
            <person name="Kale V."/>
            <person name="Holt S."/>
            <person name="Cochrane G."/>
            <person name="Meng A."/>
            <person name="Brown T."/>
            <person name="Cohen L."/>
        </authorList>
    </citation>
    <scope>NUCLEOTIDE SEQUENCE</scope>
    <source>
        <strain evidence="2">Isolate 1302-5</strain>
    </source>
</reference>
<feature type="region of interest" description="Disordered" evidence="1">
    <location>
        <begin position="238"/>
        <end position="263"/>
    </location>
</feature>
<feature type="compositionally biased region" description="Basic residues" evidence="1">
    <location>
        <begin position="247"/>
        <end position="258"/>
    </location>
</feature>
<organism evidence="2">
    <name type="scientific">Odontella aurita</name>
    <dbReference type="NCBI Taxonomy" id="265563"/>
    <lineage>
        <taxon>Eukaryota</taxon>
        <taxon>Sar</taxon>
        <taxon>Stramenopiles</taxon>
        <taxon>Ochrophyta</taxon>
        <taxon>Bacillariophyta</taxon>
        <taxon>Mediophyceae</taxon>
        <taxon>Biddulphiophycidae</taxon>
        <taxon>Eupodiscales</taxon>
        <taxon>Odontellaceae</taxon>
        <taxon>Odontella</taxon>
    </lineage>
</organism>
<evidence type="ECO:0000313" key="2">
    <source>
        <dbReference type="EMBL" id="CAE2278259.1"/>
    </source>
</evidence>
<gene>
    <name evidence="2" type="ORF">OAUR00152_LOCUS36108</name>
</gene>
<sequence>MKALPHENCGDMRFEAYHNAKRLYAERGEWKNETCLRQVEDWDPVDLISWVEASMARHVNGCLKVGTLVRKLLIIIEEEGIDGHLLLAGGNEYLMEKAGLAIRNKSDCQRLPHAVAFIFGAVQVAVERAGKPHPYWDRMWEESETGRAVCEEYGAAAGAGLRLALEPHPLSDIHFAALHTREKPNVILADDVVFKHDVSAFDCLFKVVSVTPRDDPCVVWSNLIYVHSDLGVVKDENASLPDTASRAQRRRLTKHKRSATKDTSGHWVLTASVDFAPHGSAPPGHWHLNRTTCGDILPHLRLSLGQGEKRNVWHGGEDCCPLWWHFVPEGMVHKNVPPRLQSLTKERNQRTS</sequence>
<dbReference type="EMBL" id="HBKQ01052507">
    <property type="protein sequence ID" value="CAE2278259.1"/>
    <property type="molecule type" value="Transcribed_RNA"/>
</dbReference>